<evidence type="ECO:0000256" key="2">
    <source>
        <dbReference type="ARBA" id="ARBA00022454"/>
    </source>
</evidence>
<dbReference type="HOGENOM" id="CLU_033445_0_0_1"/>
<keyword evidence="3" id="KW-0779">Telomere</keyword>
<dbReference type="InParanoid" id="Q6BT44"/>
<organism evidence="5 6">
    <name type="scientific">Debaryomyces hansenii (strain ATCC 36239 / CBS 767 / BCRC 21394 / JCM 1990 / NBRC 0083 / IGC 2968)</name>
    <name type="common">Yeast</name>
    <name type="synonym">Torulaspora hansenii</name>
    <dbReference type="NCBI Taxonomy" id="284592"/>
    <lineage>
        <taxon>Eukaryota</taxon>
        <taxon>Fungi</taxon>
        <taxon>Dikarya</taxon>
        <taxon>Ascomycota</taxon>
        <taxon>Saccharomycotina</taxon>
        <taxon>Pichiomycetes</taxon>
        <taxon>Debaryomycetaceae</taxon>
        <taxon>Debaryomyces</taxon>
    </lineage>
</organism>
<dbReference type="OrthoDB" id="77828at2759"/>
<dbReference type="KEGG" id="dha:DEHA2D03652g"/>
<dbReference type="AlphaFoldDB" id="Q6BT44"/>
<keyword evidence="2" id="KW-0158">Chromosome</keyword>
<dbReference type="Proteomes" id="UP000000599">
    <property type="component" value="Chromosome D"/>
</dbReference>
<dbReference type="Gene3D" id="2.40.50.1040">
    <property type="match status" value="1"/>
</dbReference>
<dbReference type="eggNOG" id="ENOG502TKZZ">
    <property type="taxonomic scope" value="Eukaryota"/>
</dbReference>
<name>Q6BT44_DEBHA</name>
<keyword evidence="6" id="KW-1185">Reference proteome</keyword>
<dbReference type="GeneID" id="2900994"/>
<evidence type="ECO:0000313" key="5">
    <source>
        <dbReference type="EMBL" id="CAG86764.2"/>
    </source>
</evidence>
<gene>
    <name evidence="5" type="ordered locus">DEHA2D03652g</name>
</gene>
<dbReference type="STRING" id="284592.Q6BT44"/>
<evidence type="ECO:0000259" key="4">
    <source>
        <dbReference type="Pfam" id="PF10451"/>
    </source>
</evidence>
<dbReference type="EMBL" id="CR382136">
    <property type="protein sequence ID" value="CAG86764.2"/>
    <property type="molecule type" value="Genomic_DNA"/>
</dbReference>
<protein>
    <submittedName>
        <fullName evidence="5">DEHA2D03652p</fullName>
    </submittedName>
</protein>
<dbReference type="OMA" id="GENHICL"/>
<dbReference type="InterPro" id="IPR018856">
    <property type="entry name" value="Stn1_N"/>
</dbReference>
<sequence>MAGVNIRNKIDFAPGENHIAIRYPNKCYYVPEIFHMAPTDGKIIPLFISDINRSRSILEVYGSKGFEKYMNNFIMINNYPVKRVKITGKVIGESYKDYSEWGERNPKNYVLVALDDFSSDRMSIIEVKVKEALYLSAGLVFNGSYGKIIEAVGVVNELSNKRELLADYISIIGSNDELDLEIESWKEKLEFRNSILCRPWIYESPKLGQTPMTYSEPKLLRKDFNRKKFKEGLDIFDAEGAVSPSIFREDSILLRQHSESCQDVIDLTDPIEVDEALETNKEPEANEELEVNEVPEVIESEPEELEVNEDPEVIESEPEEIDDPLLPDSEIQILEVNQVHSLDNEAETPVQVFEEFQLTLEFIVWILNHGQSPFKLADIYNNSKIRHLLESLTNVKLLSRRLNSNEQYNIKHTKHEIFHTTRHLLHINYRLIGVSRNQDVNPHNLFQLADHLRYCLNVLKLHKINEDKTTVLNVESYMGIFKIHSNNLIGNVDYKLINAIVDWILTNEFNERKKWKYDSKVIEWSYIG</sequence>
<proteinExistence type="predicted"/>
<reference evidence="5 6" key="1">
    <citation type="journal article" date="2004" name="Nature">
        <title>Genome evolution in yeasts.</title>
        <authorList>
            <consortium name="Genolevures"/>
            <person name="Dujon B."/>
            <person name="Sherman D."/>
            <person name="Fischer G."/>
            <person name="Durrens P."/>
            <person name="Casaregola S."/>
            <person name="Lafontaine I."/>
            <person name="de Montigny J."/>
            <person name="Marck C."/>
            <person name="Neuveglise C."/>
            <person name="Talla E."/>
            <person name="Goffard N."/>
            <person name="Frangeul L."/>
            <person name="Aigle M."/>
            <person name="Anthouard V."/>
            <person name="Babour A."/>
            <person name="Barbe V."/>
            <person name="Barnay S."/>
            <person name="Blanchin S."/>
            <person name="Beckerich J.M."/>
            <person name="Beyne E."/>
            <person name="Bleykasten C."/>
            <person name="Boisrame A."/>
            <person name="Boyer J."/>
            <person name="Cattolico L."/>
            <person name="Confanioleri F."/>
            <person name="de Daruvar A."/>
            <person name="Despons L."/>
            <person name="Fabre E."/>
            <person name="Fairhead C."/>
            <person name="Ferry-Dumazet H."/>
            <person name="Groppi A."/>
            <person name="Hantraye F."/>
            <person name="Hennequin C."/>
            <person name="Jauniaux N."/>
            <person name="Joyet P."/>
            <person name="Kachouri R."/>
            <person name="Kerrest A."/>
            <person name="Koszul R."/>
            <person name="Lemaire M."/>
            <person name="Lesur I."/>
            <person name="Ma L."/>
            <person name="Muller H."/>
            <person name="Nicaud J.M."/>
            <person name="Nikolski M."/>
            <person name="Oztas S."/>
            <person name="Ozier-Kalogeropoulos O."/>
            <person name="Pellenz S."/>
            <person name="Potier S."/>
            <person name="Richard G.F."/>
            <person name="Straub M.L."/>
            <person name="Suleau A."/>
            <person name="Swennene D."/>
            <person name="Tekaia F."/>
            <person name="Wesolowski-Louvel M."/>
            <person name="Westhof E."/>
            <person name="Wirth B."/>
            <person name="Zeniou-Meyer M."/>
            <person name="Zivanovic I."/>
            <person name="Bolotin-Fukuhara M."/>
            <person name="Thierry A."/>
            <person name="Bouchier C."/>
            <person name="Caudron B."/>
            <person name="Scarpelli C."/>
            <person name="Gaillardin C."/>
            <person name="Weissenbach J."/>
            <person name="Wincker P."/>
            <person name="Souciet J.L."/>
        </authorList>
    </citation>
    <scope>NUCLEOTIDE SEQUENCE [LARGE SCALE GENOMIC DNA]</scope>
    <source>
        <strain evidence="6">ATCC 36239 / CBS 767 / BCRC 21394 / JCM 1990 / NBRC 0083 / IGC 2968</strain>
    </source>
</reference>
<feature type="domain" description="CST complex subunit Stn1 N-terminal" evidence="4">
    <location>
        <begin position="39"/>
        <end position="203"/>
    </location>
</feature>
<evidence type="ECO:0000256" key="1">
    <source>
        <dbReference type="ARBA" id="ARBA00004574"/>
    </source>
</evidence>
<dbReference type="VEuPathDB" id="FungiDB:DEHA2D03652g"/>
<evidence type="ECO:0000313" key="6">
    <source>
        <dbReference type="Proteomes" id="UP000000599"/>
    </source>
</evidence>
<evidence type="ECO:0000256" key="3">
    <source>
        <dbReference type="ARBA" id="ARBA00022895"/>
    </source>
</evidence>
<comment type="subcellular location">
    <subcellularLocation>
        <location evidence="1">Chromosome</location>
        <location evidence="1">Telomere</location>
    </subcellularLocation>
</comment>
<dbReference type="RefSeq" id="XP_458626.2">
    <property type="nucleotide sequence ID" value="XM_458626.1"/>
</dbReference>
<dbReference type="Pfam" id="PF10451">
    <property type="entry name" value="Stn1"/>
    <property type="match status" value="1"/>
</dbReference>
<accession>Q6BT44</accession>
<dbReference type="GO" id="GO:0000781">
    <property type="term" value="C:chromosome, telomeric region"/>
    <property type="evidence" value="ECO:0007669"/>
    <property type="project" value="UniProtKB-SubCell"/>
</dbReference>